<evidence type="ECO:0000259" key="4">
    <source>
        <dbReference type="PROSITE" id="PS50102"/>
    </source>
</evidence>
<feature type="compositionally biased region" description="Low complexity" evidence="3">
    <location>
        <begin position="162"/>
        <end position="172"/>
    </location>
</feature>
<evidence type="ECO:0000313" key="6">
    <source>
        <dbReference type="Proteomes" id="UP001381693"/>
    </source>
</evidence>
<dbReference type="GO" id="GO:0006406">
    <property type="term" value="P:mRNA export from nucleus"/>
    <property type="evidence" value="ECO:0007669"/>
    <property type="project" value="TreeGrafter"/>
</dbReference>
<feature type="region of interest" description="Disordered" evidence="3">
    <location>
        <begin position="233"/>
        <end position="254"/>
    </location>
</feature>
<evidence type="ECO:0000256" key="1">
    <source>
        <dbReference type="ARBA" id="ARBA00022884"/>
    </source>
</evidence>
<dbReference type="InterPro" id="IPR000504">
    <property type="entry name" value="RRM_dom"/>
</dbReference>
<dbReference type="SUPFAM" id="SSF54928">
    <property type="entry name" value="RNA-binding domain, RBD"/>
    <property type="match status" value="1"/>
</dbReference>
<reference evidence="5 6" key="1">
    <citation type="submission" date="2023-11" db="EMBL/GenBank/DDBJ databases">
        <title>Halocaridina rubra genome assembly.</title>
        <authorList>
            <person name="Smith C."/>
        </authorList>
    </citation>
    <scope>NUCLEOTIDE SEQUENCE [LARGE SCALE GENOMIC DNA]</scope>
    <source>
        <strain evidence="5">EP-1</strain>
        <tissue evidence="5">Whole</tissue>
    </source>
</reference>
<keyword evidence="6" id="KW-1185">Reference proteome</keyword>
<dbReference type="InterPro" id="IPR051229">
    <property type="entry name" value="ALYREF_mRNA_export"/>
</dbReference>
<dbReference type="AlphaFoldDB" id="A0AAN8X478"/>
<dbReference type="GO" id="GO:0003729">
    <property type="term" value="F:mRNA binding"/>
    <property type="evidence" value="ECO:0007669"/>
    <property type="project" value="TreeGrafter"/>
</dbReference>
<dbReference type="PROSITE" id="PS50102">
    <property type="entry name" value="RRM"/>
    <property type="match status" value="1"/>
</dbReference>
<proteinExistence type="predicted"/>
<dbReference type="InterPro" id="IPR012677">
    <property type="entry name" value="Nucleotide-bd_a/b_plait_sf"/>
</dbReference>
<dbReference type="Pfam" id="PF00076">
    <property type="entry name" value="RRM_1"/>
    <property type="match status" value="1"/>
</dbReference>
<feature type="region of interest" description="Disordered" evidence="3">
    <location>
        <begin position="145"/>
        <end position="215"/>
    </location>
</feature>
<sequence>KFRATKLFLSNLDYRVTDSDIGHLFSEFKSIVEATVHYSQWGYSLGTAHLVFLNIKEAHIAEKNFQGVSLEGRAMIITSMGDPARSHYFCGRLPIKMRLSLAPTRSFKGLKRLSRRHDSRICHQTPFSRHESHSQVLKNDLWTPRTIPFKPRDRRPRKIFGSDSSSSSISKSPTEAELDDELEEYHNARRRTEKSSRKDWETPDPSLTDTLESLGIDNNLMDVTLQSYNEGTDTCEVQAPPGDSGETPESGVQAEEPACAVRQKEISTTIESAVLSMNNDDYSKDGEDLKLWAVENTVQSIDNNDYNKEDLNLFLDESREESRDDCTEENLIDLPEINVVNGNCKEENLIDLPEINVANDDCKEENLIDLPEINVVNGDCKEEKLIDLPEINLVNADFKEENLHDLPEINVFNGNCKEENLIDLPEVNVVHDDCKEENLIDLPEINVVHDDCKEENLIDLPEINATDDEGEEESQEVAYAKFLNNEKIHPVETEEEFLQTSSINEVTFVIENEEPEVTMNDMKAEDATKTFCKLEVKFAHEGKTLTAGQNQEASSSVSCNAEEDAQHLEDSFIGGCKTHTVSEDDNSKSTVSTLSEIAKTIIKTNSSESNSSAPGAVKSEMLKSKSFLETKSKKSIFEVGVKSKRKSVRLPKLKEGENQLRDDVEELAKEQNTKRTTHPRPRTTHPRRSMRTTPGKLRKGH</sequence>
<keyword evidence="1 2" id="KW-0694">RNA-binding</keyword>
<feature type="region of interest" description="Disordered" evidence="3">
    <location>
        <begin position="638"/>
        <end position="701"/>
    </location>
</feature>
<dbReference type="PANTHER" id="PTHR19965">
    <property type="entry name" value="RNA AND EXPORT FACTOR BINDING PROTEIN"/>
    <property type="match status" value="1"/>
</dbReference>
<feature type="compositionally biased region" description="Basic residues" evidence="3">
    <location>
        <begin position="642"/>
        <end position="651"/>
    </location>
</feature>
<dbReference type="Gene3D" id="3.30.70.330">
    <property type="match status" value="1"/>
</dbReference>
<dbReference type="GO" id="GO:0005634">
    <property type="term" value="C:nucleus"/>
    <property type="evidence" value="ECO:0007669"/>
    <property type="project" value="TreeGrafter"/>
</dbReference>
<comment type="caution">
    <text evidence="5">The sequence shown here is derived from an EMBL/GenBank/DDBJ whole genome shotgun (WGS) entry which is preliminary data.</text>
</comment>
<feature type="domain" description="RRM" evidence="4">
    <location>
        <begin position="5"/>
        <end position="82"/>
    </location>
</feature>
<feature type="compositionally biased region" description="Basic and acidic residues" evidence="3">
    <location>
        <begin position="652"/>
        <end position="673"/>
    </location>
</feature>
<dbReference type="EMBL" id="JAXCGZ010012106">
    <property type="protein sequence ID" value="KAK7073783.1"/>
    <property type="molecule type" value="Genomic_DNA"/>
</dbReference>
<dbReference type="InterPro" id="IPR035979">
    <property type="entry name" value="RBD_domain_sf"/>
</dbReference>
<dbReference type="SMART" id="SM00360">
    <property type="entry name" value="RRM"/>
    <property type="match status" value="1"/>
</dbReference>
<gene>
    <name evidence="5" type="ORF">SK128_004552</name>
</gene>
<name>A0AAN8X478_HALRR</name>
<evidence type="ECO:0000256" key="3">
    <source>
        <dbReference type="SAM" id="MobiDB-lite"/>
    </source>
</evidence>
<dbReference type="Proteomes" id="UP001381693">
    <property type="component" value="Unassembled WGS sequence"/>
</dbReference>
<feature type="non-terminal residue" evidence="5">
    <location>
        <position position="1"/>
    </location>
</feature>
<evidence type="ECO:0000313" key="5">
    <source>
        <dbReference type="EMBL" id="KAK7073783.1"/>
    </source>
</evidence>
<feature type="compositionally biased region" description="Basic residues" evidence="3">
    <location>
        <begin position="675"/>
        <end position="701"/>
    </location>
</feature>
<evidence type="ECO:0000256" key="2">
    <source>
        <dbReference type="PROSITE-ProRule" id="PRU00176"/>
    </source>
</evidence>
<dbReference type="PANTHER" id="PTHR19965:SF82">
    <property type="entry name" value="THO COMPLEX SUBUNIT 4"/>
    <property type="match status" value="1"/>
</dbReference>
<protein>
    <recommendedName>
        <fullName evidence="4">RRM domain-containing protein</fullName>
    </recommendedName>
</protein>
<organism evidence="5 6">
    <name type="scientific">Halocaridina rubra</name>
    <name type="common">Hawaiian red shrimp</name>
    <dbReference type="NCBI Taxonomy" id="373956"/>
    <lineage>
        <taxon>Eukaryota</taxon>
        <taxon>Metazoa</taxon>
        <taxon>Ecdysozoa</taxon>
        <taxon>Arthropoda</taxon>
        <taxon>Crustacea</taxon>
        <taxon>Multicrustacea</taxon>
        <taxon>Malacostraca</taxon>
        <taxon>Eumalacostraca</taxon>
        <taxon>Eucarida</taxon>
        <taxon>Decapoda</taxon>
        <taxon>Pleocyemata</taxon>
        <taxon>Caridea</taxon>
        <taxon>Atyoidea</taxon>
        <taxon>Atyidae</taxon>
        <taxon>Halocaridina</taxon>
    </lineage>
</organism>
<accession>A0AAN8X478</accession>